<dbReference type="Pfam" id="PF00989">
    <property type="entry name" value="PAS"/>
    <property type="match status" value="1"/>
</dbReference>
<dbReference type="PROSITE" id="PS50112">
    <property type="entry name" value="PAS"/>
    <property type="match status" value="1"/>
</dbReference>
<dbReference type="PROSITE" id="PS50113">
    <property type="entry name" value="PAC"/>
    <property type="match status" value="1"/>
</dbReference>
<dbReference type="InterPro" id="IPR001610">
    <property type="entry name" value="PAC"/>
</dbReference>
<organism evidence="3 4">
    <name type="scientific">Ancylobacter crimeensis</name>
    <dbReference type="NCBI Taxonomy" id="2579147"/>
    <lineage>
        <taxon>Bacteria</taxon>
        <taxon>Pseudomonadati</taxon>
        <taxon>Pseudomonadota</taxon>
        <taxon>Alphaproteobacteria</taxon>
        <taxon>Hyphomicrobiales</taxon>
        <taxon>Xanthobacteraceae</taxon>
        <taxon>Ancylobacter</taxon>
    </lineage>
</organism>
<proteinExistence type="predicted"/>
<gene>
    <name evidence="3" type="ORF">MWN34_17905</name>
</gene>
<dbReference type="PANTHER" id="PTHR44757:SF2">
    <property type="entry name" value="BIOFILM ARCHITECTURE MAINTENANCE PROTEIN MBAA"/>
    <property type="match status" value="1"/>
</dbReference>
<reference evidence="3 4" key="1">
    <citation type="submission" date="2022-04" db="EMBL/GenBank/DDBJ databases">
        <authorList>
            <person name="Grouzdev D.S."/>
            <person name="Pantiukh K.S."/>
            <person name="Krutkina M.S."/>
        </authorList>
    </citation>
    <scope>NUCLEOTIDE SEQUENCE [LARGE SCALE GENOMIC DNA]</scope>
    <source>
        <strain evidence="3 4">6x-1</strain>
    </source>
</reference>
<feature type="domain" description="PAS" evidence="1">
    <location>
        <begin position="1"/>
        <end position="51"/>
    </location>
</feature>
<name>A0ABT0DFM3_9HYPH</name>
<feature type="domain" description="PAC" evidence="2">
    <location>
        <begin position="76"/>
        <end position="128"/>
    </location>
</feature>
<dbReference type="SMART" id="SM00086">
    <property type="entry name" value="PAC"/>
    <property type="match status" value="1"/>
</dbReference>
<dbReference type="EMBL" id="JALKCH010000014">
    <property type="protein sequence ID" value="MCK0198777.1"/>
    <property type="molecule type" value="Genomic_DNA"/>
</dbReference>
<dbReference type="InterPro" id="IPR013767">
    <property type="entry name" value="PAS_fold"/>
</dbReference>
<dbReference type="InterPro" id="IPR052155">
    <property type="entry name" value="Biofilm_reg_signaling"/>
</dbReference>
<dbReference type="InterPro" id="IPR035965">
    <property type="entry name" value="PAS-like_dom_sf"/>
</dbReference>
<dbReference type="NCBIfam" id="TIGR00229">
    <property type="entry name" value="sensory_box"/>
    <property type="match status" value="1"/>
</dbReference>
<dbReference type="SMART" id="SM00091">
    <property type="entry name" value="PAS"/>
    <property type="match status" value="1"/>
</dbReference>
<dbReference type="InterPro" id="IPR000700">
    <property type="entry name" value="PAS-assoc_C"/>
</dbReference>
<dbReference type="Gene3D" id="3.30.450.20">
    <property type="entry name" value="PAS domain"/>
    <property type="match status" value="1"/>
</dbReference>
<keyword evidence="4" id="KW-1185">Reference proteome</keyword>
<protein>
    <submittedName>
        <fullName evidence="3">PAS domain-containing protein</fullName>
    </submittedName>
</protein>
<evidence type="ECO:0000313" key="3">
    <source>
        <dbReference type="EMBL" id="MCK0198777.1"/>
    </source>
</evidence>
<dbReference type="SUPFAM" id="SSF55785">
    <property type="entry name" value="PYP-like sensor domain (PAS domain)"/>
    <property type="match status" value="1"/>
</dbReference>
<dbReference type="Proteomes" id="UP001203284">
    <property type="component" value="Unassembled WGS sequence"/>
</dbReference>
<accession>A0ABT0DFM3</accession>
<evidence type="ECO:0000259" key="2">
    <source>
        <dbReference type="PROSITE" id="PS50113"/>
    </source>
</evidence>
<dbReference type="PANTHER" id="PTHR44757">
    <property type="entry name" value="DIGUANYLATE CYCLASE DGCP"/>
    <property type="match status" value="1"/>
</dbReference>
<evidence type="ECO:0000259" key="1">
    <source>
        <dbReference type="PROSITE" id="PS50112"/>
    </source>
</evidence>
<sequence length="136" mass="14527">MGAALLDSAADAVVASDAAGDIVLWNAGAERIFGFTEDEALGRSLDIIIPEPFRARHWEGYRETVASGVSRYGAGDMLAVPGLRKDGARISLEFTIVLVKDAAGTVSGMVASLRDVTARFEEMKALRKAVRERTDA</sequence>
<dbReference type="InterPro" id="IPR000014">
    <property type="entry name" value="PAS"/>
</dbReference>
<dbReference type="CDD" id="cd00130">
    <property type="entry name" value="PAS"/>
    <property type="match status" value="1"/>
</dbReference>
<evidence type="ECO:0000313" key="4">
    <source>
        <dbReference type="Proteomes" id="UP001203284"/>
    </source>
</evidence>
<comment type="caution">
    <text evidence="3">The sequence shown here is derived from an EMBL/GenBank/DDBJ whole genome shotgun (WGS) entry which is preliminary data.</text>
</comment>